<keyword evidence="3 7" id="KW-0812">Transmembrane</keyword>
<comment type="caution">
    <text evidence="8">The sequence shown here is derived from an EMBL/GenBank/DDBJ whole genome shotgun (WGS) entry which is preliminary data.</text>
</comment>
<sequence length="537" mass="58984">MIEGIAYALGGIGLFLLGMIVMTDGLRGLAGESLQHMLANTTHSPFSGALSGTISTAILQSSSATTVAAIGFVSAGLLTFPHALGVIFGANLGTTITGWLVVLFGFKLKLGVLLLPLIFFGVMLKLFSSGWKVQAGLAVAGFGLIFVGIDALQQGMVVFRDVLTPEQFPGDSWTGRIELLLIGLLITVITQSSSAGVATALVAVNAGTIELPQAVAMVIGMDVGTTVTAVIASIGGSRETRRTAYSHVVFNLLTAIGALLLLSPYMIYIDQFAPAWLSQNPELALVAFHSGFNLISVIVVLPFSYAFARLMYRLVPEFKDRLVERLDQKLLSEPEVALQTARMTLNDIGTVLATRLTFEINNESCDESVGQVRIQTAIDYVQDYLDEIQLHREKERHQKWLLSSIHVADHLQRLLTRSEERECIRNVIDDELLRPGVERLASLLHLIEGKQEQGAWDKALQLATQNYQFMDEQRESLRAAVMREVAEQREDVDTAEQRLQAIRWLRRVAYHLSRITHHLHNCEQLAGGKLLVEKVTK</sequence>
<dbReference type="InterPro" id="IPR003841">
    <property type="entry name" value="Na/Pi_transpt"/>
</dbReference>
<evidence type="ECO:0000313" key="9">
    <source>
        <dbReference type="Proteomes" id="UP000030856"/>
    </source>
</evidence>
<evidence type="ECO:0000313" key="8">
    <source>
        <dbReference type="EMBL" id="KHF25399.1"/>
    </source>
</evidence>
<dbReference type="PATRIC" id="fig|2340.3.peg.2018"/>
<feature type="transmembrane region" description="Helical" evidence="7">
    <location>
        <begin position="46"/>
        <end position="77"/>
    </location>
</feature>
<feature type="transmembrane region" description="Helical" evidence="7">
    <location>
        <begin position="6"/>
        <end position="26"/>
    </location>
</feature>
<dbReference type="GO" id="GO:0005886">
    <property type="term" value="C:plasma membrane"/>
    <property type="evidence" value="ECO:0007669"/>
    <property type="project" value="UniProtKB-SubCell"/>
</dbReference>
<evidence type="ECO:0000256" key="2">
    <source>
        <dbReference type="ARBA" id="ARBA00022475"/>
    </source>
</evidence>
<feature type="transmembrane region" description="Helical" evidence="7">
    <location>
        <begin position="288"/>
        <end position="312"/>
    </location>
</feature>
<dbReference type="NCBIfam" id="NF037997">
    <property type="entry name" value="Na_Pi_symport"/>
    <property type="match status" value="1"/>
</dbReference>
<evidence type="ECO:0000256" key="1">
    <source>
        <dbReference type="ARBA" id="ARBA00004651"/>
    </source>
</evidence>
<dbReference type="eggNOG" id="COG1283">
    <property type="taxonomic scope" value="Bacteria"/>
</dbReference>
<proteinExistence type="predicted"/>
<reference evidence="8 9" key="1">
    <citation type="journal article" date="2014" name="BMC Genomics">
        <title>The genome of the intracellular bacterium of the coastal bivalve, Solemya velum: a blueprint for thriving in and out of symbiosis.</title>
        <authorList>
            <person name="Dmytrenko O."/>
            <person name="Russell S.L."/>
            <person name="Loo W.T."/>
            <person name="Fontanez K.M."/>
            <person name="Liao L."/>
            <person name="Roeselers G."/>
            <person name="Sharma R."/>
            <person name="Stewart F.J."/>
            <person name="Newton I.L."/>
            <person name="Woyke T."/>
            <person name="Wu D."/>
            <person name="Lang J.M."/>
            <person name="Eisen J.A."/>
            <person name="Cavanaugh C.M."/>
        </authorList>
    </citation>
    <scope>NUCLEOTIDE SEQUENCE [LARGE SCALE GENOMIC DNA]</scope>
    <source>
        <strain evidence="8 9">WH</strain>
    </source>
</reference>
<name>A0A0B0HC19_SOVGS</name>
<comment type="subcellular location">
    <subcellularLocation>
        <location evidence="1">Cell membrane</location>
        <topology evidence="1">Multi-pass membrane protein</topology>
    </subcellularLocation>
</comment>
<evidence type="ECO:0000256" key="7">
    <source>
        <dbReference type="SAM" id="Phobius"/>
    </source>
</evidence>
<keyword evidence="2" id="KW-1003">Cell membrane</keyword>
<dbReference type="PANTHER" id="PTHR10010:SF46">
    <property type="entry name" value="SODIUM-DEPENDENT PHOSPHATE TRANSPORT PROTEIN 2B"/>
    <property type="match status" value="1"/>
</dbReference>
<evidence type="ECO:0000256" key="3">
    <source>
        <dbReference type="ARBA" id="ARBA00022692"/>
    </source>
</evidence>
<dbReference type="RefSeq" id="WP_043117627.1">
    <property type="nucleotide sequence ID" value="NZ_JRAA01000002.1"/>
</dbReference>
<keyword evidence="5 7" id="KW-0472">Membrane</keyword>
<feature type="coiled-coil region" evidence="6">
    <location>
        <begin position="460"/>
        <end position="498"/>
    </location>
</feature>
<evidence type="ECO:0000256" key="4">
    <source>
        <dbReference type="ARBA" id="ARBA00022989"/>
    </source>
</evidence>
<evidence type="ECO:0000256" key="6">
    <source>
        <dbReference type="SAM" id="Coils"/>
    </source>
</evidence>
<gene>
    <name evidence="8" type="ORF">JV46_07060</name>
</gene>
<feature type="transmembrane region" description="Helical" evidence="7">
    <location>
        <begin position="179"/>
        <end position="202"/>
    </location>
</feature>
<feature type="transmembrane region" description="Helical" evidence="7">
    <location>
        <begin position="248"/>
        <end position="268"/>
    </location>
</feature>
<dbReference type="AlphaFoldDB" id="A0A0B0HC19"/>
<dbReference type="PANTHER" id="PTHR10010">
    <property type="entry name" value="SOLUTE CARRIER FAMILY 34 SODIUM PHOSPHATE , MEMBER 2-RELATED"/>
    <property type="match status" value="1"/>
</dbReference>
<organism evidence="8 9">
    <name type="scientific">Solemya velum gill symbiont</name>
    <dbReference type="NCBI Taxonomy" id="2340"/>
    <lineage>
        <taxon>Bacteria</taxon>
        <taxon>Pseudomonadati</taxon>
        <taxon>Pseudomonadota</taxon>
        <taxon>Gammaproteobacteria</taxon>
        <taxon>sulfur-oxidizing symbionts</taxon>
    </lineage>
</organism>
<evidence type="ECO:0000256" key="5">
    <source>
        <dbReference type="ARBA" id="ARBA00023136"/>
    </source>
</evidence>
<dbReference type="STRING" id="2340.JV46_07060"/>
<dbReference type="Proteomes" id="UP000030856">
    <property type="component" value="Unassembled WGS sequence"/>
</dbReference>
<keyword evidence="6" id="KW-0175">Coiled coil</keyword>
<dbReference type="GO" id="GO:0005436">
    <property type="term" value="F:sodium:phosphate symporter activity"/>
    <property type="evidence" value="ECO:0007669"/>
    <property type="project" value="InterPro"/>
</dbReference>
<dbReference type="GO" id="GO:0044341">
    <property type="term" value="P:sodium-dependent phosphate transport"/>
    <property type="evidence" value="ECO:0007669"/>
    <property type="project" value="InterPro"/>
</dbReference>
<keyword evidence="9" id="KW-1185">Reference proteome</keyword>
<protein>
    <submittedName>
        <fullName evidence="8">Na+/phosphate symporter</fullName>
    </submittedName>
</protein>
<keyword evidence="4 7" id="KW-1133">Transmembrane helix</keyword>
<accession>A0A0B0HC19</accession>
<dbReference type="OrthoDB" id="9763003at2"/>
<dbReference type="Pfam" id="PF02690">
    <property type="entry name" value="Na_Pi_cotrans"/>
    <property type="match status" value="2"/>
</dbReference>
<dbReference type="EMBL" id="JRAA01000002">
    <property type="protein sequence ID" value="KHF25399.1"/>
    <property type="molecule type" value="Genomic_DNA"/>
</dbReference>
<feature type="transmembrane region" description="Helical" evidence="7">
    <location>
        <begin position="137"/>
        <end position="159"/>
    </location>
</feature>
<feature type="transmembrane region" description="Helical" evidence="7">
    <location>
        <begin position="214"/>
        <end position="236"/>
    </location>
</feature>